<dbReference type="PANTHER" id="PTHR37535:SF3">
    <property type="entry name" value="FLUG DOMAIN-CONTAINING PROTEIN"/>
    <property type="match status" value="1"/>
</dbReference>
<proteinExistence type="predicted"/>
<reference evidence="1 3" key="1">
    <citation type="journal article" date="2020" name="Stud. Mycol.">
        <title>101 Dothideomycetes genomes: a test case for predicting lifestyles and emergence of pathogens.</title>
        <authorList>
            <person name="Haridas S."/>
            <person name="Albert R."/>
            <person name="Binder M."/>
            <person name="Bloem J."/>
            <person name="Labutti K."/>
            <person name="Salamov A."/>
            <person name="Andreopoulos B."/>
            <person name="Baker S."/>
            <person name="Barry K."/>
            <person name="Bills G."/>
            <person name="Bluhm B."/>
            <person name="Cannon C."/>
            <person name="Castanera R."/>
            <person name="Culley D."/>
            <person name="Daum C."/>
            <person name="Ezra D."/>
            <person name="Gonzalez J."/>
            <person name="Henrissat B."/>
            <person name="Kuo A."/>
            <person name="Liang C."/>
            <person name="Lipzen A."/>
            <person name="Lutzoni F."/>
            <person name="Magnuson J."/>
            <person name="Mondo S."/>
            <person name="Nolan M."/>
            <person name="Ohm R."/>
            <person name="Pangilinan J."/>
            <person name="Park H.-J."/>
            <person name="Ramirez L."/>
            <person name="Alfaro M."/>
            <person name="Sun H."/>
            <person name="Tritt A."/>
            <person name="Yoshinaga Y."/>
            <person name="Zwiers L.-H."/>
            <person name="Turgeon B."/>
            <person name="Goodwin S."/>
            <person name="Spatafora J."/>
            <person name="Crous P."/>
            <person name="Grigoriev I."/>
        </authorList>
    </citation>
    <scope>NUCLEOTIDE SEQUENCE</scope>
    <source>
        <strain evidence="1 3">CBS 304.34</strain>
    </source>
</reference>
<name>A0A6A6YCW2_9PEZI</name>
<dbReference type="RefSeq" id="XP_033573372.1">
    <property type="nucleotide sequence ID" value="XM_033722271.1"/>
</dbReference>
<dbReference type="GeneID" id="54463164"/>
<evidence type="ECO:0000313" key="1">
    <source>
        <dbReference type="EMBL" id="KAF2806408.1"/>
    </source>
</evidence>
<evidence type="ECO:0008006" key="4">
    <source>
        <dbReference type="Google" id="ProtNLM"/>
    </source>
</evidence>
<protein>
    <recommendedName>
        <fullName evidence="4">FluG domain-containing protein</fullName>
    </recommendedName>
</protein>
<evidence type="ECO:0000313" key="3">
    <source>
        <dbReference type="RefSeq" id="XP_033573372.1"/>
    </source>
</evidence>
<sequence length="502" mass="59081">MVVTQVFLLVSMENGTPRVFNRKPRKIIRRRWTTGFFRLYLNYWNSFVENERPGASIHDEASLQHFIYLQAKGINGIYGLDACVETVRNYWNIFTAAWRRGYGEIASDLVESITNYIYNVLMIKIPLAKEKRPRRYANASHLLDYGMQTCQRDHYQGIKPGTRVSDWALLKSNIFTISRIGEYVESTARTGTGRGLKYKDVMLICFWNEDRQPELAIRHTKDAKNITDALDSRRPKNSLAEGRKPDLLCFNPLLEHLANLLNIQAFLNLNHNTIEDKHYSESERMGAAAHLNPRTYTNNYRPRESGVDGQATFLRKERRDIVSEAFLEISIPYNPCLSQRLPAKEMYKLQTSQEYRQLEADIVFSEDKGDKKELEKAMQKKRNLKDDTLKRWQKTQPYSNMPEYHHTIFDRCRFMMPERDRLATNLFEETTLRSELGISVLRDMMSLLKKTSEVEFRPGLEPEKCSCTEDEFKEIDRKYDWRHIYDCYKKQHSFAELCFLCN</sequence>
<accession>A0A6A6YCW2</accession>
<dbReference type="Proteomes" id="UP000504636">
    <property type="component" value="Unplaced"/>
</dbReference>
<dbReference type="EMBL" id="MU003707">
    <property type="protein sequence ID" value="KAF2806408.1"/>
    <property type="molecule type" value="Genomic_DNA"/>
</dbReference>
<dbReference type="OrthoDB" id="3794568at2759"/>
<organism evidence="1">
    <name type="scientific">Mytilinidion resinicola</name>
    <dbReference type="NCBI Taxonomy" id="574789"/>
    <lineage>
        <taxon>Eukaryota</taxon>
        <taxon>Fungi</taxon>
        <taxon>Dikarya</taxon>
        <taxon>Ascomycota</taxon>
        <taxon>Pezizomycotina</taxon>
        <taxon>Dothideomycetes</taxon>
        <taxon>Pleosporomycetidae</taxon>
        <taxon>Mytilinidiales</taxon>
        <taxon>Mytilinidiaceae</taxon>
        <taxon>Mytilinidion</taxon>
    </lineage>
</organism>
<dbReference type="PANTHER" id="PTHR37535">
    <property type="entry name" value="FLUG DOMAIN PROTEIN"/>
    <property type="match status" value="1"/>
</dbReference>
<gene>
    <name evidence="1 3" type="ORF">BDZ99DRAFT_479663</name>
</gene>
<evidence type="ECO:0000313" key="2">
    <source>
        <dbReference type="Proteomes" id="UP000504636"/>
    </source>
</evidence>
<dbReference type="AlphaFoldDB" id="A0A6A6YCW2"/>
<keyword evidence="2" id="KW-1185">Reference proteome</keyword>
<reference evidence="3" key="3">
    <citation type="submission" date="2025-04" db="UniProtKB">
        <authorList>
            <consortium name="RefSeq"/>
        </authorList>
    </citation>
    <scope>IDENTIFICATION</scope>
    <source>
        <strain evidence="3">CBS 304.34</strain>
    </source>
</reference>
<reference evidence="3" key="2">
    <citation type="submission" date="2020-04" db="EMBL/GenBank/DDBJ databases">
        <authorList>
            <consortium name="NCBI Genome Project"/>
        </authorList>
    </citation>
    <scope>NUCLEOTIDE SEQUENCE</scope>
    <source>
        <strain evidence="3">CBS 304.34</strain>
    </source>
</reference>